<dbReference type="PANTHER" id="PTHR43744:SF6">
    <property type="entry name" value="ABC TRANSPORTER PERMEASE PROTEIN YESQ-RELATED"/>
    <property type="match status" value="1"/>
</dbReference>
<feature type="transmembrane region" description="Helical" evidence="7">
    <location>
        <begin position="291"/>
        <end position="310"/>
    </location>
</feature>
<proteinExistence type="inferred from homology"/>
<feature type="transmembrane region" description="Helical" evidence="7">
    <location>
        <begin position="187"/>
        <end position="207"/>
    </location>
</feature>
<comment type="caution">
    <text evidence="9">The sequence shown here is derived from an EMBL/GenBank/DDBJ whole genome shotgun (WGS) entry which is preliminary data.</text>
</comment>
<keyword evidence="4 7" id="KW-0812">Transmembrane</keyword>
<comment type="similarity">
    <text evidence="7">Belongs to the binding-protein-dependent transport system permease family.</text>
</comment>
<dbReference type="GO" id="GO:0055085">
    <property type="term" value="P:transmembrane transport"/>
    <property type="evidence" value="ECO:0007669"/>
    <property type="project" value="InterPro"/>
</dbReference>
<dbReference type="GO" id="GO:0005886">
    <property type="term" value="C:plasma membrane"/>
    <property type="evidence" value="ECO:0007669"/>
    <property type="project" value="UniProtKB-SubCell"/>
</dbReference>
<dbReference type="InterPro" id="IPR035906">
    <property type="entry name" value="MetI-like_sf"/>
</dbReference>
<evidence type="ECO:0000256" key="4">
    <source>
        <dbReference type="ARBA" id="ARBA00022692"/>
    </source>
</evidence>
<dbReference type="Gene3D" id="1.10.3720.10">
    <property type="entry name" value="MetI-like"/>
    <property type="match status" value="1"/>
</dbReference>
<evidence type="ECO:0000313" key="9">
    <source>
        <dbReference type="EMBL" id="RXZ61437.1"/>
    </source>
</evidence>
<sequence length="325" mass="36348">MPVLSVGCSLSLLSHSRCLFLKPAAGYNTRRICDMDREGQILHNKLLVRKIVNKVVLYTLLVAVAVFLIFPYIFMINRSFMTSKEIMGSEIKFFPSVWTVSAYVKMFSQQNYLLYTLNTLKVVVFNIIAVPFSASLCAYGFAKIKFRGRKIVFMLVLSTIMIPGAVTQVPLYVLFSNLGWTESVLPLTIPALFGGGAINIFLMMQFMRGVSNEIEEAAKIDGAGYLRRYFYIMIPLCLPILLYVAVGAFGSNWSDFYGPLVYLRDSNSYTLAVAIYYDSITTNVAMESANVRMAAGVFMSIPPALLFLLYQRKLVDGIQMGAVKA</sequence>
<evidence type="ECO:0000256" key="2">
    <source>
        <dbReference type="ARBA" id="ARBA00022448"/>
    </source>
</evidence>
<dbReference type="PROSITE" id="PS50928">
    <property type="entry name" value="ABC_TM1"/>
    <property type="match status" value="1"/>
</dbReference>
<evidence type="ECO:0000256" key="1">
    <source>
        <dbReference type="ARBA" id="ARBA00004651"/>
    </source>
</evidence>
<keyword evidence="3" id="KW-1003">Cell membrane</keyword>
<keyword evidence="2 7" id="KW-0813">Transport</keyword>
<keyword evidence="10" id="KW-1185">Reference proteome</keyword>
<feature type="transmembrane region" description="Helical" evidence="7">
    <location>
        <begin position="124"/>
        <end position="142"/>
    </location>
</feature>
<dbReference type="InterPro" id="IPR000515">
    <property type="entry name" value="MetI-like"/>
</dbReference>
<dbReference type="Pfam" id="PF00528">
    <property type="entry name" value="BPD_transp_1"/>
    <property type="match status" value="1"/>
</dbReference>
<dbReference type="PANTHER" id="PTHR43744">
    <property type="entry name" value="ABC TRANSPORTER PERMEASE PROTEIN MG189-RELATED-RELATED"/>
    <property type="match status" value="1"/>
</dbReference>
<keyword evidence="5 7" id="KW-1133">Transmembrane helix</keyword>
<name>A0A4Q2KBT4_9FIRM</name>
<dbReference type="AlphaFoldDB" id="A0A4Q2KBT4"/>
<evidence type="ECO:0000256" key="6">
    <source>
        <dbReference type="ARBA" id="ARBA00023136"/>
    </source>
</evidence>
<feature type="transmembrane region" description="Helical" evidence="7">
    <location>
        <begin position="55"/>
        <end position="74"/>
    </location>
</feature>
<evidence type="ECO:0000256" key="7">
    <source>
        <dbReference type="RuleBase" id="RU363032"/>
    </source>
</evidence>
<accession>A0A4Q2KBT4</accession>
<evidence type="ECO:0000259" key="8">
    <source>
        <dbReference type="PROSITE" id="PS50928"/>
    </source>
</evidence>
<evidence type="ECO:0000313" key="10">
    <source>
        <dbReference type="Proteomes" id="UP000291269"/>
    </source>
</evidence>
<gene>
    <name evidence="9" type="ORF">ESZ91_03335</name>
</gene>
<evidence type="ECO:0000256" key="5">
    <source>
        <dbReference type="ARBA" id="ARBA00022989"/>
    </source>
</evidence>
<protein>
    <submittedName>
        <fullName evidence="9">Carbohydrate ABC transporter permease</fullName>
    </submittedName>
</protein>
<keyword evidence="6 7" id="KW-0472">Membrane</keyword>
<reference evidence="9 10" key="1">
    <citation type="journal article" date="2019" name="Gut">
        <title>Antibiotics-induced monodominance of a novel gut bacterial order.</title>
        <authorList>
            <person name="Hildebrand F."/>
            <person name="Moitinho-Silva L."/>
            <person name="Blasche S."/>
            <person name="Jahn M.T."/>
            <person name="Gossmann T.I."/>
            <person name="Heuerta-Cepas J."/>
            <person name="Hercog R."/>
            <person name="Luetge M."/>
            <person name="Bahram M."/>
            <person name="Pryszlak A."/>
            <person name="Alves R.J."/>
            <person name="Waszak S.M."/>
            <person name="Zhu A."/>
            <person name="Ye L."/>
            <person name="Costea P.I."/>
            <person name="Aalvink S."/>
            <person name="Belzer C."/>
            <person name="Forslund S.K."/>
            <person name="Sunagawa S."/>
            <person name="Hentschel U."/>
            <person name="Merten C."/>
            <person name="Patil K.R."/>
            <person name="Benes V."/>
            <person name="Bork P."/>
        </authorList>
    </citation>
    <scope>NUCLEOTIDE SEQUENCE [LARGE SCALE GENOMIC DNA]</scope>
    <source>
        <strain evidence="9 10">HDS1380</strain>
    </source>
</reference>
<dbReference type="SUPFAM" id="SSF161098">
    <property type="entry name" value="MetI-like"/>
    <property type="match status" value="1"/>
</dbReference>
<organism evidence="9 10">
    <name type="scientific">Candidatus Borkfalkia ceftriaxoniphila</name>
    <dbReference type="NCBI Taxonomy" id="2508949"/>
    <lineage>
        <taxon>Bacteria</taxon>
        <taxon>Bacillati</taxon>
        <taxon>Bacillota</taxon>
        <taxon>Clostridia</taxon>
        <taxon>Christensenellales</taxon>
        <taxon>Christensenellaceae</taxon>
        <taxon>Candidatus Borkfalkia</taxon>
    </lineage>
</organism>
<feature type="transmembrane region" description="Helical" evidence="7">
    <location>
        <begin position="228"/>
        <end position="250"/>
    </location>
</feature>
<feature type="transmembrane region" description="Helical" evidence="7">
    <location>
        <begin position="151"/>
        <end position="175"/>
    </location>
</feature>
<dbReference type="Proteomes" id="UP000291269">
    <property type="component" value="Unassembled WGS sequence"/>
</dbReference>
<dbReference type="CDD" id="cd06261">
    <property type="entry name" value="TM_PBP2"/>
    <property type="match status" value="1"/>
</dbReference>
<dbReference type="EMBL" id="SDOZ01000002">
    <property type="protein sequence ID" value="RXZ61437.1"/>
    <property type="molecule type" value="Genomic_DNA"/>
</dbReference>
<evidence type="ECO:0000256" key="3">
    <source>
        <dbReference type="ARBA" id="ARBA00022475"/>
    </source>
</evidence>
<feature type="domain" description="ABC transmembrane type-1" evidence="8">
    <location>
        <begin position="116"/>
        <end position="310"/>
    </location>
</feature>
<dbReference type="OrthoDB" id="9787837at2"/>
<comment type="subcellular location">
    <subcellularLocation>
        <location evidence="1 7">Cell membrane</location>
        <topology evidence="1 7">Multi-pass membrane protein</topology>
    </subcellularLocation>
</comment>